<reference evidence="2 3" key="1">
    <citation type="submission" date="2018-08" db="EMBL/GenBank/DDBJ databases">
        <authorList>
            <person name="Laetsch R D."/>
            <person name="Stevens L."/>
            <person name="Kumar S."/>
            <person name="Blaxter L. M."/>
        </authorList>
    </citation>
    <scope>NUCLEOTIDE SEQUENCE [LARGE SCALE GENOMIC DNA]</scope>
</reference>
<feature type="region of interest" description="Disordered" evidence="1">
    <location>
        <begin position="1178"/>
        <end position="1247"/>
    </location>
</feature>
<proteinExistence type="predicted"/>
<keyword evidence="3" id="KW-1185">Reference proteome</keyword>
<feature type="compositionally biased region" description="Polar residues" evidence="1">
    <location>
        <begin position="540"/>
        <end position="554"/>
    </location>
</feature>
<feature type="region of interest" description="Disordered" evidence="1">
    <location>
        <begin position="673"/>
        <end position="715"/>
    </location>
</feature>
<sequence length="1322" mass="148795">MERDKISADDKSSFHTSPSPLYIKRILNAKRQYSESNLRVKVSGAEMYNIYRAFHGRLNISYKRLEDSKQVCIDAMDLLDQIVIFRGCEPSVIISYIAIVREVYLHACSNLKKEDISTQERKTRMLEQWRQIEKHFAKIKYAMLDCWPIGNESDLMAAYVSIALLYSLYKDVCDEGIIRQCYEAAGRARKCGRANLSESQFNEVQQYCDMIENIFFLRRQRSMMNNDTNEDVNNSIVNDDQSCDNNDIGSENHLQLDNQQQFASIPEACIKCDSDNLLNCHSALGRIKDGPAILAEYGQLTTAGKTPTSEKICQKRLLPSNFEIKTAQKKLKYQKPTILTEFEAVLLARNGIGNGEFEFPRPSDLKLNRNLKIFKSSLNSRHYAPKSKLSNVCQITAENLGSIKTNFENLNSSNSVHQVLESSLINPTEDQSFMNQKENKIASITNITNKDTVISESLQGADTSFPSSIQDEISETEWNIGGFIKHTETNMVFSKIESYANEFVGKIIHSVIKVNYEPRKCSRRNSETIQITDTVTSTLLTANNSPTPKQQGSIDGSEEVGVESDGMNKNISIQTKRIPTKNINQHVEDVIIKSTASVITDPNSNDMLTRDKYNSEGMSDRMIVVEDYAEMELSRDQISKSFCNLQQTSESISNSGLSSIPLQAKLPTSVRPDSITTLSNSADLGNKSMRNRKQMETDSVVDISEERNKKEEKVQNKLNDGDAVLPDHINEIHRIVKGEGSYEKFREISKPLQKLKTSKQRQLSVGIATPIITDAKFPPKQAENQTDSEVEPDDAEKKYTVTTSELLASRENLFSGVVSSGIRTSNEVNPSASNNQSGASTGQMETAALIHFGDFNCSSDNSPMQMLNYSSDMSLMEIIPKEQFGTTQIKSQNELLDKEMLFEKYTNFEPPSCRLQKTPEFDSMPLSTEQLLSKPGLQFQMFPTGSTHQNQIRHHLSISHSQGITEETDNYEAVWKSFSDIVPSSSGETELRAIGFSDISTAQIEFIVEPSLQEQDQALLTSDVASLISSPSLFTINNSESSTSSRTDQESIMTKSETNEYIASEQKIGKEIVESKLRPILKEIFDKKEFCFTRNNNKYHQEEEIRLEPEIQQTSLYRRQIAPACQRLNNLTSVSSKPPLPCRPKHLFMTGKKSVEAIASEASFTFSDCDDKKSGFSTPEICQASSSQETGLLDTSEEKSSEPEKSWDDTINTEEQNLENKLASCKERSNEQMNDDEATKTSSTSEGTIQIPHFDAKAEFDRRLSVKKGHRGEVPVIVKTAILKSKNKLRLSRCLTDELLISPTLRLSASEKPDFNFIIRKK</sequence>
<evidence type="ECO:0000313" key="2">
    <source>
        <dbReference type="EMBL" id="VBB26232.1"/>
    </source>
</evidence>
<evidence type="ECO:0000313" key="3">
    <source>
        <dbReference type="Proteomes" id="UP000276991"/>
    </source>
</evidence>
<evidence type="ECO:0000256" key="1">
    <source>
        <dbReference type="SAM" id="MobiDB-lite"/>
    </source>
</evidence>
<feature type="compositionally biased region" description="Basic and acidic residues" evidence="1">
    <location>
        <begin position="704"/>
        <end position="715"/>
    </location>
</feature>
<organism evidence="2 3">
    <name type="scientific">Acanthocheilonema viteae</name>
    <name type="common">Filarial nematode worm</name>
    <name type="synonym">Dipetalonema viteae</name>
    <dbReference type="NCBI Taxonomy" id="6277"/>
    <lineage>
        <taxon>Eukaryota</taxon>
        <taxon>Metazoa</taxon>
        <taxon>Ecdysozoa</taxon>
        <taxon>Nematoda</taxon>
        <taxon>Chromadorea</taxon>
        <taxon>Rhabditida</taxon>
        <taxon>Spirurina</taxon>
        <taxon>Spiruromorpha</taxon>
        <taxon>Filarioidea</taxon>
        <taxon>Onchocercidae</taxon>
        <taxon>Acanthocheilonema</taxon>
    </lineage>
</organism>
<dbReference type="EMBL" id="UPTC01000081">
    <property type="protein sequence ID" value="VBB26232.1"/>
    <property type="molecule type" value="Genomic_DNA"/>
</dbReference>
<gene>
    <name evidence="2" type="ORF">NAV_LOCUS1062</name>
</gene>
<dbReference type="OrthoDB" id="5869492at2759"/>
<feature type="compositionally biased region" description="Polar residues" evidence="1">
    <location>
        <begin position="674"/>
        <end position="683"/>
    </location>
</feature>
<dbReference type="Proteomes" id="UP000276991">
    <property type="component" value="Unassembled WGS sequence"/>
</dbReference>
<name>A0A498S8B4_ACAVI</name>
<accession>A0A498S8B4</accession>
<protein>
    <submittedName>
        <fullName evidence="2">Uncharacterized protein</fullName>
    </submittedName>
</protein>
<feature type="region of interest" description="Disordered" evidence="1">
    <location>
        <begin position="540"/>
        <end position="563"/>
    </location>
</feature>
<dbReference type="STRING" id="6277.A0A498S8B4"/>
<feature type="compositionally biased region" description="Basic and acidic residues" evidence="1">
    <location>
        <begin position="1196"/>
        <end position="1208"/>
    </location>
</feature>
<feature type="region of interest" description="Disordered" evidence="1">
    <location>
        <begin position="774"/>
        <end position="797"/>
    </location>
</feature>